<reference evidence="2" key="1">
    <citation type="submission" date="2021-01" db="EMBL/GenBank/DDBJ databases">
        <authorList>
            <person name="Corre E."/>
            <person name="Pelletier E."/>
            <person name="Niang G."/>
            <person name="Scheremetjew M."/>
            <person name="Finn R."/>
            <person name="Kale V."/>
            <person name="Holt S."/>
            <person name="Cochrane G."/>
            <person name="Meng A."/>
            <person name="Brown T."/>
            <person name="Cohen L."/>
        </authorList>
    </citation>
    <scope>NUCLEOTIDE SEQUENCE</scope>
    <source>
        <strain evidence="2">OF101</strain>
    </source>
</reference>
<gene>
    <name evidence="2" type="ORF">ACAT0790_LOCUS10798</name>
</gene>
<dbReference type="SUPFAM" id="SSF53474">
    <property type="entry name" value="alpha/beta-Hydrolases"/>
    <property type="match status" value="1"/>
</dbReference>
<feature type="domain" description="Dienelactone hydrolase" evidence="1">
    <location>
        <begin position="5"/>
        <end position="223"/>
    </location>
</feature>
<dbReference type="AlphaFoldDB" id="A0A7S1PY35"/>
<dbReference type="PANTHER" id="PTHR46623">
    <property type="entry name" value="CARBOXYMETHYLENEBUTENOLIDASE-RELATED"/>
    <property type="match status" value="1"/>
</dbReference>
<organism evidence="2">
    <name type="scientific">Alexandrium catenella</name>
    <name type="common">Red tide dinoflagellate</name>
    <name type="synonym">Gonyaulax catenella</name>
    <dbReference type="NCBI Taxonomy" id="2925"/>
    <lineage>
        <taxon>Eukaryota</taxon>
        <taxon>Sar</taxon>
        <taxon>Alveolata</taxon>
        <taxon>Dinophyceae</taxon>
        <taxon>Gonyaulacales</taxon>
        <taxon>Pyrocystaceae</taxon>
        <taxon>Alexandrium</taxon>
    </lineage>
</organism>
<sequence length="228" mass="24194">MGRSFPAYVCGPKGAPAVIVLQEWWGVTSQVQLQAQRIASQGYRCLVPDLYKGKLGVDAEEASHMMGNLDFPGAVEEIRAAASYLKEEGSATCGVTGFCMGGALSLASAVRSQGELVCAAPFYGVPDQKYFDCSTIKIPVQAHFGKLDSLAGFSDPAAADALKAALEKAGCPHEVHMYEGAAHGFMNDEAAFIEKKKAMFGVDHSPEAVDAAYSRLFDFFGEHLGGAK</sequence>
<dbReference type="InterPro" id="IPR002925">
    <property type="entry name" value="Dienelactn_hydro"/>
</dbReference>
<dbReference type="InterPro" id="IPR051049">
    <property type="entry name" value="Dienelactone_hydrolase-like"/>
</dbReference>
<dbReference type="PANTHER" id="PTHR46623:SF6">
    <property type="entry name" value="ALPHA_BETA-HYDROLASES SUPERFAMILY PROTEIN"/>
    <property type="match status" value="1"/>
</dbReference>
<dbReference type="EMBL" id="HBGE01018082">
    <property type="protein sequence ID" value="CAD9107832.1"/>
    <property type="molecule type" value="Transcribed_RNA"/>
</dbReference>
<dbReference type="InterPro" id="IPR029058">
    <property type="entry name" value="AB_hydrolase_fold"/>
</dbReference>
<dbReference type="Pfam" id="PF01738">
    <property type="entry name" value="DLH"/>
    <property type="match status" value="1"/>
</dbReference>
<evidence type="ECO:0000313" key="2">
    <source>
        <dbReference type="EMBL" id="CAD9107832.1"/>
    </source>
</evidence>
<name>A0A7S1PY35_ALECA</name>
<dbReference type="GO" id="GO:0016787">
    <property type="term" value="F:hydrolase activity"/>
    <property type="evidence" value="ECO:0007669"/>
    <property type="project" value="InterPro"/>
</dbReference>
<proteinExistence type="predicted"/>
<accession>A0A7S1PY35</accession>
<evidence type="ECO:0000259" key="1">
    <source>
        <dbReference type="Pfam" id="PF01738"/>
    </source>
</evidence>
<protein>
    <recommendedName>
        <fullName evidence="1">Dienelactone hydrolase domain-containing protein</fullName>
    </recommendedName>
</protein>
<dbReference type="Gene3D" id="3.40.50.1820">
    <property type="entry name" value="alpha/beta hydrolase"/>
    <property type="match status" value="1"/>
</dbReference>